<comment type="caution">
    <text evidence="2">The sequence shown here is derived from an EMBL/GenBank/DDBJ whole genome shotgun (WGS) entry which is preliminary data.</text>
</comment>
<name>A0ABU9C3B2_9BURK</name>
<evidence type="ECO:0000313" key="3">
    <source>
        <dbReference type="Proteomes" id="UP001379945"/>
    </source>
</evidence>
<evidence type="ECO:0000313" key="2">
    <source>
        <dbReference type="EMBL" id="MEK8044932.1"/>
    </source>
</evidence>
<organism evidence="2 3">
    <name type="scientific">Ideonella margarita</name>
    <dbReference type="NCBI Taxonomy" id="2984191"/>
    <lineage>
        <taxon>Bacteria</taxon>
        <taxon>Pseudomonadati</taxon>
        <taxon>Pseudomonadota</taxon>
        <taxon>Betaproteobacteria</taxon>
        <taxon>Burkholderiales</taxon>
        <taxon>Sphaerotilaceae</taxon>
        <taxon>Ideonella</taxon>
    </lineage>
</organism>
<gene>
    <name evidence="2" type="ORF">AACH00_01080</name>
</gene>
<dbReference type="InterPro" id="IPR049708">
    <property type="entry name" value="PP0621-like"/>
</dbReference>
<dbReference type="EMBL" id="JBBUTI010000001">
    <property type="protein sequence ID" value="MEK8044932.1"/>
    <property type="molecule type" value="Genomic_DNA"/>
</dbReference>
<evidence type="ECO:0000256" key="1">
    <source>
        <dbReference type="SAM" id="MobiDB-lite"/>
    </source>
</evidence>
<sequence>MWRLLLIVAVVLVVMAWLRRPSSKSGQAAEVPPESPPEAPPKAPSATPATADPMLPCAHCGLHVPAAEAVQDEQGHAYCSAAHRAAGPAAP</sequence>
<keyword evidence="3" id="KW-1185">Reference proteome</keyword>
<dbReference type="RefSeq" id="WP_341397088.1">
    <property type="nucleotide sequence ID" value="NZ_JBBUTI010000001.1"/>
</dbReference>
<proteinExistence type="predicted"/>
<feature type="region of interest" description="Disordered" evidence="1">
    <location>
        <begin position="21"/>
        <end position="50"/>
    </location>
</feature>
<reference evidence="2 3" key="1">
    <citation type="submission" date="2024-04" db="EMBL/GenBank/DDBJ databases">
        <title>Novel species of the genus Ideonella isolated from streams.</title>
        <authorList>
            <person name="Lu H."/>
        </authorList>
    </citation>
    <scope>NUCLEOTIDE SEQUENCE [LARGE SCALE GENOMIC DNA]</scope>
    <source>
        <strain evidence="2 3">LYT19W</strain>
    </source>
</reference>
<feature type="compositionally biased region" description="Pro residues" evidence="1">
    <location>
        <begin position="33"/>
        <end position="43"/>
    </location>
</feature>
<dbReference type="NCBIfam" id="NF041023">
    <property type="entry name" value="PP0621_fam"/>
    <property type="match status" value="1"/>
</dbReference>
<dbReference type="Proteomes" id="UP001379945">
    <property type="component" value="Unassembled WGS sequence"/>
</dbReference>
<protein>
    <submittedName>
        <fullName evidence="2">PP0621 family protein</fullName>
    </submittedName>
</protein>
<accession>A0ABU9C3B2</accession>